<dbReference type="EMBL" id="JABMKT010000028">
    <property type="protein sequence ID" value="NYV28244.1"/>
    <property type="molecule type" value="Genomic_DNA"/>
</dbReference>
<dbReference type="RefSeq" id="WP_180136270.1">
    <property type="nucleotide sequence ID" value="NZ_JABMKT010000028.1"/>
</dbReference>
<keyword evidence="3" id="KW-1185">Reference proteome</keyword>
<name>A0A7Z0PFS2_9FUSO</name>
<evidence type="ECO:0000313" key="3">
    <source>
        <dbReference type="Proteomes" id="UP000526184"/>
    </source>
</evidence>
<organism evidence="2 3">
    <name type="scientific">Streptobacillus felis</name>
    <dbReference type="NCBI Taxonomy" id="1384509"/>
    <lineage>
        <taxon>Bacteria</taxon>
        <taxon>Fusobacteriati</taxon>
        <taxon>Fusobacteriota</taxon>
        <taxon>Fusobacteriia</taxon>
        <taxon>Fusobacteriales</taxon>
        <taxon>Leptotrichiaceae</taxon>
        <taxon>Streptobacillus</taxon>
    </lineage>
</organism>
<dbReference type="AlphaFoldDB" id="A0A7Z0PFS2"/>
<gene>
    <name evidence="2" type="ORF">HP397_05420</name>
</gene>
<reference evidence="2 3" key="1">
    <citation type="submission" date="2020-05" db="EMBL/GenBank/DDBJ databases">
        <title>Streptobacillus felis strain LHL191014123.</title>
        <authorList>
            <person name="Fawzy A."/>
            <person name="Rau J."/>
            <person name="Risse K."/>
            <person name="Schauerte N."/>
            <person name="Geiger C."/>
            <person name="Blom J."/>
            <person name="Imirzalioglu C."/>
            <person name="Falgenhauer J."/>
            <person name="Bach A."/>
            <person name="Herden C."/>
            <person name="Eisenberg T."/>
        </authorList>
    </citation>
    <scope>NUCLEOTIDE SEQUENCE [LARGE SCALE GENOMIC DNA]</scope>
    <source>
        <strain evidence="2 3">LHL191014123</strain>
    </source>
</reference>
<evidence type="ECO:0000313" key="2">
    <source>
        <dbReference type="EMBL" id="NYV28244.1"/>
    </source>
</evidence>
<dbReference type="Proteomes" id="UP000526184">
    <property type="component" value="Unassembled WGS sequence"/>
</dbReference>
<sequence length="378" mass="41579">MKKLTLQEVRRNLKRVLKERLRISEKSIITFLITGLLSANLFAAEGLFKFENPQNTISTRFRSVEPTSGYTYESTDFVTKAEYDEFIKDVITPMSQEVATIGPLSTVVNKLKVDKLDKSVAAETYATKTELNDNIEYVKGLINETSSSIDVLDKKVEKNYTTKVEHNTLTEKVNTVEETANTARDKSVANENALRTKVEQSELEATNTKVTALEDDKLSKTEASNTYATKGEVTEAHTKALEAGTLAEATAKVANDAKAKATENETALEATNTKVTALENDKLSKTEASNTYATKGEVDEKIATKADESKVTELTEKVNTVEETANTARDKSVANENALRTKAEQSELEKTNAKVTALEDDKLSKTEASNTYATKGEV</sequence>
<protein>
    <submittedName>
        <fullName evidence="2">Uncharacterized protein</fullName>
    </submittedName>
</protein>
<feature type="non-terminal residue" evidence="2">
    <location>
        <position position="378"/>
    </location>
</feature>
<evidence type="ECO:0000256" key="1">
    <source>
        <dbReference type="SAM" id="MobiDB-lite"/>
    </source>
</evidence>
<feature type="compositionally biased region" description="Basic and acidic residues" evidence="1">
    <location>
        <begin position="328"/>
        <end position="355"/>
    </location>
</feature>
<feature type="region of interest" description="Disordered" evidence="1">
    <location>
        <begin position="320"/>
        <end position="355"/>
    </location>
</feature>
<proteinExistence type="predicted"/>
<accession>A0A7Z0PFS2</accession>
<comment type="caution">
    <text evidence="2">The sequence shown here is derived from an EMBL/GenBank/DDBJ whole genome shotgun (WGS) entry which is preliminary data.</text>
</comment>